<dbReference type="AlphaFoldDB" id="A0A7V5HMQ6"/>
<keyword evidence="1" id="KW-0472">Membrane</keyword>
<dbReference type="Proteomes" id="UP000886050">
    <property type="component" value="Unassembled WGS sequence"/>
</dbReference>
<sequence length="140" mass="16497">MFCLRYIYYVKLDKKVPKSPFLGFRGGGESKFFSAFLLVIVFLALILMIVQLTSKPKFLEEKNMRLSFSAETRKDMVQFGLKVPLYAKPSGESEVIKYYENPEEKFIMIERQRKIWVKVVDEKQDTGWLSVFFLKKDLTN</sequence>
<dbReference type="EMBL" id="DRTX01000102">
    <property type="protein sequence ID" value="HHF53092.1"/>
    <property type="molecule type" value="Genomic_DNA"/>
</dbReference>
<gene>
    <name evidence="2" type="ORF">ENL43_01855</name>
</gene>
<accession>A0A7V5HMQ6</accession>
<name>A0A7V5HMQ6_UNCW3</name>
<comment type="caution">
    <text evidence="2">The sequence shown here is derived from an EMBL/GenBank/DDBJ whole genome shotgun (WGS) entry which is preliminary data.</text>
</comment>
<proteinExistence type="predicted"/>
<protein>
    <submittedName>
        <fullName evidence="2">SH3 domain-containing protein</fullName>
    </submittedName>
</protein>
<reference evidence="2" key="1">
    <citation type="journal article" date="2020" name="mSystems">
        <title>Genome- and Community-Level Interaction Insights into Carbon Utilization and Element Cycling Functions of Hydrothermarchaeota in Hydrothermal Sediment.</title>
        <authorList>
            <person name="Zhou Z."/>
            <person name="Liu Y."/>
            <person name="Xu W."/>
            <person name="Pan J."/>
            <person name="Luo Z.H."/>
            <person name="Li M."/>
        </authorList>
    </citation>
    <scope>NUCLEOTIDE SEQUENCE [LARGE SCALE GENOMIC DNA]</scope>
    <source>
        <strain evidence="2">HyVt-96</strain>
    </source>
</reference>
<evidence type="ECO:0000256" key="1">
    <source>
        <dbReference type="SAM" id="Phobius"/>
    </source>
</evidence>
<keyword evidence="1" id="KW-0812">Transmembrane</keyword>
<keyword evidence="1" id="KW-1133">Transmembrane helix</keyword>
<feature type="transmembrane region" description="Helical" evidence="1">
    <location>
        <begin position="32"/>
        <end position="52"/>
    </location>
</feature>
<evidence type="ECO:0000313" key="2">
    <source>
        <dbReference type="EMBL" id="HHF53092.1"/>
    </source>
</evidence>
<organism evidence="2">
    <name type="scientific">candidate division WOR-3 bacterium</name>
    <dbReference type="NCBI Taxonomy" id="2052148"/>
    <lineage>
        <taxon>Bacteria</taxon>
        <taxon>Bacteria division WOR-3</taxon>
    </lineage>
</organism>